<sequence>METTIDLKSLSPAERSRIARELYGLHSEIFAGVDLEAFDRYVFQSRARESALRVYRDAAGRPIGYFVAHVYEHTFRGRPVAVCRGEVGFRSEARGKNVIATFALGVALRYKLRYPTRPMYYLGALVHPSSYAQLTRFADRVWPSPQTPVTPAAEAELLASLSRDFGLREVDPARPLVRAIGWTTRVTAEERRHWQEHRNPAVRFFLRENPGYDRGEGLLTLAPLTVGGLVRMGVRFLRSKLSRRLGRGG</sequence>
<reference evidence="1" key="1">
    <citation type="submission" date="2022-11" db="EMBL/GenBank/DDBJ databases">
        <title>Minimal conservation of predation-associated metabolite biosynthetic gene clusters underscores biosynthetic potential of Myxococcota including descriptions for ten novel species: Archangium lansinium sp. nov., Myxococcus landrumus sp. nov., Nannocystis bai.</title>
        <authorList>
            <person name="Ahearne A."/>
            <person name="Stevens C."/>
            <person name="Dowd S."/>
        </authorList>
    </citation>
    <scope>NUCLEOTIDE SEQUENCE</scope>
    <source>
        <strain evidence="1">Fl3</strain>
    </source>
</reference>
<accession>A0ABY7H252</accession>
<gene>
    <name evidence="1" type="ORF">O0S08_45010</name>
</gene>
<keyword evidence="2" id="KW-1185">Reference proteome</keyword>
<name>A0ABY7H252_9BACT</name>
<evidence type="ECO:0000313" key="2">
    <source>
        <dbReference type="Proteomes" id="UP001164459"/>
    </source>
</evidence>
<dbReference type="RefSeq" id="WP_269035689.1">
    <property type="nucleotide sequence ID" value="NZ_CP114040.1"/>
</dbReference>
<organism evidence="1 2">
    <name type="scientific">Nannocystis punicea</name>
    <dbReference type="NCBI Taxonomy" id="2995304"/>
    <lineage>
        <taxon>Bacteria</taxon>
        <taxon>Pseudomonadati</taxon>
        <taxon>Myxococcota</taxon>
        <taxon>Polyangia</taxon>
        <taxon>Nannocystales</taxon>
        <taxon>Nannocystaceae</taxon>
        <taxon>Nannocystis</taxon>
    </lineage>
</organism>
<dbReference type="EMBL" id="CP114040">
    <property type="protein sequence ID" value="WAS93358.1"/>
    <property type="molecule type" value="Genomic_DNA"/>
</dbReference>
<evidence type="ECO:0008006" key="3">
    <source>
        <dbReference type="Google" id="ProtNLM"/>
    </source>
</evidence>
<proteinExistence type="predicted"/>
<dbReference type="Proteomes" id="UP001164459">
    <property type="component" value="Chromosome"/>
</dbReference>
<protein>
    <recommendedName>
        <fullName evidence="3">N-acetyltransferase domain-containing protein</fullName>
    </recommendedName>
</protein>
<evidence type="ECO:0000313" key="1">
    <source>
        <dbReference type="EMBL" id="WAS93358.1"/>
    </source>
</evidence>